<dbReference type="InterPro" id="IPR029068">
    <property type="entry name" value="Glyas_Bleomycin-R_OHBP_Dase"/>
</dbReference>
<gene>
    <name evidence="2" type="ORF">FHS94_003630</name>
</gene>
<dbReference type="Gene3D" id="3.10.180.10">
    <property type="entry name" value="2,3-Dihydroxybiphenyl 1,2-Dioxygenase, domain 1"/>
    <property type="match status" value="1"/>
</dbReference>
<comment type="caution">
    <text evidence="2">The sequence shown here is derived from an EMBL/GenBank/DDBJ whole genome shotgun (WGS) entry which is preliminary data.</text>
</comment>
<evidence type="ECO:0000259" key="1">
    <source>
        <dbReference type="PROSITE" id="PS51819"/>
    </source>
</evidence>
<dbReference type="PANTHER" id="PTHR21366">
    <property type="entry name" value="GLYOXALASE FAMILY PROTEIN"/>
    <property type="match status" value="1"/>
</dbReference>
<dbReference type="SUPFAM" id="SSF54593">
    <property type="entry name" value="Glyoxalase/Bleomycin resistance protein/Dihydroxybiphenyl dioxygenase"/>
    <property type="match status" value="1"/>
</dbReference>
<dbReference type="EMBL" id="JACIJK010000014">
    <property type="protein sequence ID" value="MBB5716758.1"/>
    <property type="molecule type" value="Genomic_DNA"/>
</dbReference>
<sequence length="147" mass="16354">MTWAFLLLLAGTPQAGSGTVAQVEHVAIQAADLDRSAAFYHEAFGLRLIPTPLKNRRWLDLGNGVALHILNGRVAPKPSNRDEHLAIHVDDLATVTAWFDRHGRAWTNLAGKPSTMQTRFDGVRQIYVQDPDGYWIEVSDRRGVVTQ</sequence>
<dbReference type="InterPro" id="IPR050383">
    <property type="entry name" value="GlyoxalaseI/FosfomycinResist"/>
</dbReference>
<keyword evidence="3" id="KW-1185">Reference proteome</keyword>
<dbReference type="Proteomes" id="UP000546200">
    <property type="component" value="Unassembled WGS sequence"/>
</dbReference>
<dbReference type="RefSeq" id="WP_184060314.1">
    <property type="nucleotide sequence ID" value="NZ_JACIJK010000014.1"/>
</dbReference>
<reference evidence="2 3" key="1">
    <citation type="submission" date="2020-08" db="EMBL/GenBank/DDBJ databases">
        <title>Genomic Encyclopedia of Type Strains, Phase IV (KMG-IV): sequencing the most valuable type-strain genomes for metagenomic binning, comparative biology and taxonomic classification.</title>
        <authorList>
            <person name="Goeker M."/>
        </authorList>
    </citation>
    <scope>NUCLEOTIDE SEQUENCE [LARGE SCALE GENOMIC DNA]</scope>
    <source>
        <strain evidence="2 3">DSM 100044</strain>
    </source>
</reference>
<name>A0A7W9BGS5_9SPHN</name>
<dbReference type="InterPro" id="IPR037523">
    <property type="entry name" value="VOC_core"/>
</dbReference>
<dbReference type="GO" id="GO:0004462">
    <property type="term" value="F:lactoylglutathione lyase activity"/>
    <property type="evidence" value="ECO:0007669"/>
    <property type="project" value="UniProtKB-EC"/>
</dbReference>
<dbReference type="InterPro" id="IPR004360">
    <property type="entry name" value="Glyas_Fos-R_dOase_dom"/>
</dbReference>
<dbReference type="PROSITE" id="PS51819">
    <property type="entry name" value="VOC"/>
    <property type="match status" value="1"/>
</dbReference>
<keyword evidence="2" id="KW-0456">Lyase</keyword>
<dbReference type="CDD" id="cd06587">
    <property type="entry name" value="VOC"/>
    <property type="match status" value="1"/>
</dbReference>
<dbReference type="AlphaFoldDB" id="A0A7W9BGS5"/>
<accession>A0A7W9BGS5</accession>
<evidence type="ECO:0000313" key="3">
    <source>
        <dbReference type="Proteomes" id="UP000546200"/>
    </source>
</evidence>
<protein>
    <submittedName>
        <fullName evidence="2">Lactoylglutathione lyase</fullName>
        <ecNumber evidence="2">4.4.1.5</ecNumber>
    </submittedName>
</protein>
<evidence type="ECO:0000313" key="2">
    <source>
        <dbReference type="EMBL" id="MBB5716758.1"/>
    </source>
</evidence>
<dbReference type="EC" id="4.4.1.5" evidence="2"/>
<dbReference type="Pfam" id="PF00903">
    <property type="entry name" value="Glyoxalase"/>
    <property type="match status" value="1"/>
</dbReference>
<proteinExistence type="predicted"/>
<organism evidence="2 3">
    <name type="scientific">Sphingomonas aerophila</name>
    <dbReference type="NCBI Taxonomy" id="1344948"/>
    <lineage>
        <taxon>Bacteria</taxon>
        <taxon>Pseudomonadati</taxon>
        <taxon>Pseudomonadota</taxon>
        <taxon>Alphaproteobacteria</taxon>
        <taxon>Sphingomonadales</taxon>
        <taxon>Sphingomonadaceae</taxon>
        <taxon>Sphingomonas</taxon>
    </lineage>
</organism>
<feature type="domain" description="VOC" evidence="1">
    <location>
        <begin position="22"/>
        <end position="141"/>
    </location>
</feature>